<keyword evidence="3" id="KW-1185">Reference proteome</keyword>
<feature type="compositionally biased region" description="Low complexity" evidence="1">
    <location>
        <begin position="151"/>
        <end position="160"/>
    </location>
</feature>
<gene>
    <name evidence="2" type="ORF">PAL_GLEAN10023328</name>
</gene>
<evidence type="ECO:0000256" key="1">
    <source>
        <dbReference type="SAM" id="MobiDB-lite"/>
    </source>
</evidence>
<feature type="compositionally biased region" description="Low complexity" evidence="1">
    <location>
        <begin position="94"/>
        <end position="104"/>
    </location>
</feature>
<reference evidence="3" key="1">
    <citation type="journal article" date="2013" name="Science">
        <title>Comparative analysis of bat genomes provides insight into the evolution of flight and immunity.</title>
        <authorList>
            <person name="Zhang G."/>
            <person name="Cowled C."/>
            <person name="Shi Z."/>
            <person name="Huang Z."/>
            <person name="Bishop-Lilly K.A."/>
            <person name="Fang X."/>
            <person name="Wynne J.W."/>
            <person name="Xiong Z."/>
            <person name="Baker M.L."/>
            <person name="Zhao W."/>
            <person name="Tachedjian M."/>
            <person name="Zhu Y."/>
            <person name="Zhou P."/>
            <person name="Jiang X."/>
            <person name="Ng J."/>
            <person name="Yang L."/>
            <person name="Wu L."/>
            <person name="Xiao J."/>
            <person name="Feng Y."/>
            <person name="Chen Y."/>
            <person name="Sun X."/>
            <person name="Zhang Y."/>
            <person name="Marsh G.A."/>
            <person name="Crameri G."/>
            <person name="Broder C.C."/>
            <person name="Frey K.G."/>
            <person name="Wang L.F."/>
            <person name="Wang J."/>
        </authorList>
    </citation>
    <scope>NUCLEOTIDE SEQUENCE [LARGE SCALE GENOMIC DNA]</scope>
</reference>
<evidence type="ECO:0000313" key="3">
    <source>
        <dbReference type="Proteomes" id="UP000010552"/>
    </source>
</evidence>
<feature type="region of interest" description="Disordered" evidence="1">
    <location>
        <begin position="87"/>
        <end position="166"/>
    </location>
</feature>
<organism evidence="2 3">
    <name type="scientific">Pteropus alecto</name>
    <name type="common">Black flying fox</name>
    <dbReference type="NCBI Taxonomy" id="9402"/>
    <lineage>
        <taxon>Eukaryota</taxon>
        <taxon>Metazoa</taxon>
        <taxon>Chordata</taxon>
        <taxon>Craniata</taxon>
        <taxon>Vertebrata</taxon>
        <taxon>Euteleostomi</taxon>
        <taxon>Mammalia</taxon>
        <taxon>Eutheria</taxon>
        <taxon>Laurasiatheria</taxon>
        <taxon>Chiroptera</taxon>
        <taxon>Yinpterochiroptera</taxon>
        <taxon>Pteropodoidea</taxon>
        <taxon>Pteropodidae</taxon>
        <taxon>Pteropodinae</taxon>
        <taxon>Pteropus</taxon>
    </lineage>
</organism>
<evidence type="ECO:0000313" key="2">
    <source>
        <dbReference type="EMBL" id="ELK05287.1"/>
    </source>
</evidence>
<sequence>MTLGARALSLQRSLLSERSGRAAPAWSGGEVRRFPRRLFRRRQNWEEEVEAGASPRSGRRLEAAHRVPARINDLTRRRSLAASRVAWVGGETGARGPAAGPEGRSLSLRREEKAEEREPQRRSRGACGGKGSSGPGRASAGRRLSRRRLRAPAAAAATGGIKLCGR</sequence>
<dbReference type="Proteomes" id="UP000010552">
    <property type="component" value="Unassembled WGS sequence"/>
</dbReference>
<proteinExistence type="predicted"/>
<feature type="region of interest" description="Disordered" evidence="1">
    <location>
        <begin position="44"/>
        <end position="66"/>
    </location>
</feature>
<dbReference type="EMBL" id="KB031042">
    <property type="protein sequence ID" value="ELK05287.1"/>
    <property type="molecule type" value="Genomic_DNA"/>
</dbReference>
<name>L5K1S6_PTEAL</name>
<accession>L5K1S6</accession>
<feature type="compositionally biased region" description="Basic and acidic residues" evidence="1">
    <location>
        <begin position="108"/>
        <end position="121"/>
    </location>
</feature>
<dbReference type="InParanoid" id="L5K1S6"/>
<protein>
    <submittedName>
        <fullName evidence="2">Uncharacterized protein</fullName>
    </submittedName>
</protein>
<dbReference type="AlphaFoldDB" id="L5K1S6"/>